<dbReference type="Gene3D" id="3.40.50.300">
    <property type="entry name" value="P-loop containing nucleotide triphosphate hydrolases"/>
    <property type="match status" value="1"/>
</dbReference>
<evidence type="ECO:0000259" key="9">
    <source>
        <dbReference type="PROSITE" id="PS50893"/>
    </source>
</evidence>
<dbReference type="InterPro" id="IPR039421">
    <property type="entry name" value="Type_1_exporter"/>
</dbReference>
<organism evidence="11 12">
    <name type="scientific">Hydrocarboniphaga daqingensis</name>
    <dbReference type="NCBI Taxonomy" id="490188"/>
    <lineage>
        <taxon>Bacteria</taxon>
        <taxon>Pseudomonadati</taxon>
        <taxon>Pseudomonadota</taxon>
        <taxon>Gammaproteobacteria</taxon>
        <taxon>Nevskiales</taxon>
        <taxon>Nevskiaceae</taxon>
        <taxon>Hydrocarboniphaga</taxon>
    </lineage>
</organism>
<feature type="domain" description="ABC transmembrane type-1" evidence="10">
    <location>
        <begin position="41"/>
        <end position="326"/>
    </location>
</feature>
<evidence type="ECO:0000256" key="1">
    <source>
        <dbReference type="ARBA" id="ARBA00004651"/>
    </source>
</evidence>
<dbReference type="AlphaFoldDB" id="A0A1M5MS95"/>
<keyword evidence="7 8" id="KW-0472">Membrane</keyword>
<feature type="transmembrane region" description="Helical" evidence="8">
    <location>
        <begin position="266"/>
        <end position="288"/>
    </location>
</feature>
<feature type="transmembrane region" description="Helical" evidence="8">
    <location>
        <begin position="73"/>
        <end position="92"/>
    </location>
</feature>
<dbReference type="Pfam" id="PF00005">
    <property type="entry name" value="ABC_tran"/>
    <property type="match status" value="1"/>
</dbReference>
<feature type="transmembrane region" description="Helical" evidence="8">
    <location>
        <begin position="182"/>
        <end position="201"/>
    </location>
</feature>
<keyword evidence="3 8" id="KW-0812">Transmembrane</keyword>
<evidence type="ECO:0000313" key="11">
    <source>
        <dbReference type="EMBL" id="SHG80168.1"/>
    </source>
</evidence>
<dbReference type="GO" id="GO:0034040">
    <property type="term" value="F:ATPase-coupled lipid transmembrane transporter activity"/>
    <property type="evidence" value="ECO:0007669"/>
    <property type="project" value="TreeGrafter"/>
</dbReference>
<feature type="domain" description="ABC transporter" evidence="9">
    <location>
        <begin position="360"/>
        <end position="594"/>
    </location>
</feature>
<evidence type="ECO:0000256" key="8">
    <source>
        <dbReference type="SAM" id="Phobius"/>
    </source>
</evidence>
<proteinExistence type="predicted"/>
<dbReference type="FunFam" id="3.40.50.300:FF:000186">
    <property type="entry name" value="ATP-binding cassette sub-family B member 7, mitochondrial"/>
    <property type="match status" value="1"/>
</dbReference>
<keyword evidence="4" id="KW-0547">Nucleotide-binding</keyword>
<feature type="transmembrane region" description="Helical" evidence="8">
    <location>
        <begin position="40"/>
        <end position="61"/>
    </location>
</feature>
<dbReference type="InterPro" id="IPR036640">
    <property type="entry name" value="ABC1_TM_sf"/>
</dbReference>
<dbReference type="SUPFAM" id="SSF52540">
    <property type="entry name" value="P-loop containing nucleoside triphosphate hydrolases"/>
    <property type="match status" value="1"/>
</dbReference>
<dbReference type="GO" id="GO:0140359">
    <property type="term" value="F:ABC-type transporter activity"/>
    <property type="evidence" value="ECO:0007669"/>
    <property type="project" value="InterPro"/>
</dbReference>
<feature type="transmembrane region" description="Helical" evidence="8">
    <location>
        <begin position="152"/>
        <end position="176"/>
    </location>
</feature>
<dbReference type="GO" id="GO:0005886">
    <property type="term" value="C:plasma membrane"/>
    <property type="evidence" value="ECO:0007669"/>
    <property type="project" value="UniProtKB-SubCell"/>
</dbReference>
<comment type="subcellular location">
    <subcellularLocation>
        <location evidence="1">Cell membrane</location>
        <topology evidence="1">Multi-pass membrane protein</topology>
    </subcellularLocation>
</comment>
<dbReference type="CDD" id="cd03253">
    <property type="entry name" value="ABCC_ATM1_transporter"/>
    <property type="match status" value="1"/>
</dbReference>
<dbReference type="PROSITE" id="PS50929">
    <property type="entry name" value="ABC_TM1F"/>
    <property type="match status" value="1"/>
</dbReference>
<dbReference type="InterPro" id="IPR011527">
    <property type="entry name" value="ABC1_TM_dom"/>
</dbReference>
<accession>A0A1M5MS95</accession>
<dbReference type="GO" id="GO:0005524">
    <property type="term" value="F:ATP binding"/>
    <property type="evidence" value="ECO:0007669"/>
    <property type="project" value="UniProtKB-KW"/>
</dbReference>
<dbReference type="InterPro" id="IPR003439">
    <property type="entry name" value="ABC_transporter-like_ATP-bd"/>
</dbReference>
<dbReference type="Pfam" id="PF00664">
    <property type="entry name" value="ABC_membrane"/>
    <property type="match status" value="1"/>
</dbReference>
<dbReference type="OrthoDB" id="9806127at2"/>
<dbReference type="PROSITE" id="PS00211">
    <property type="entry name" value="ABC_TRANSPORTER_1"/>
    <property type="match status" value="1"/>
</dbReference>
<evidence type="ECO:0000256" key="3">
    <source>
        <dbReference type="ARBA" id="ARBA00022692"/>
    </source>
</evidence>
<evidence type="ECO:0000256" key="7">
    <source>
        <dbReference type="ARBA" id="ARBA00023136"/>
    </source>
</evidence>
<dbReference type="InterPro" id="IPR027417">
    <property type="entry name" value="P-loop_NTPase"/>
</dbReference>
<keyword evidence="6 8" id="KW-1133">Transmembrane helix</keyword>
<sequence>MPRRNRTPEVVSRPGEPEPAADWRMLPALLPHLRDYPGRIALAMACLVVAKLSGVTLPLVLKHLVDDLDGTRAALVAVPLALLLAYGALRFVNVLMGELRDVVFGRVAERAVRRSALQVFRHLHALDLDFHLSRRTGGLSRDIERGVAGISFLLRFMLFNILPTILELLMVAGILLWAYGPAFAIITALSVAIYVAFSVVVTEWRTRFIRAANQLDSRANTRAVDSLLNYETVKYFGNEAHEAAEYDRFLAEWESAQQQNRMSLGALNVGQSLIVAGSLTLMMVLAASRVVSGAMSLGDFVAINAYVIQLFIPLNFLGFVYREIRRALTDMNRMFGLLNIRPKVQDAADASELQVGSPSVRFDNVQFGYHDDRRILNGVSFEIPAGKTVAVVGASGAGKSTLARLLFRFYDPDAGGILIDGKDLRGFSQASLRAAIAVVPQDTVLFNDTLFYNLQYGRPGASRDEVEQAARLAHLESFIAQLPQGYDTPVGERGLKLSGGEKQRVAIARALLKNPAILIFDEATSSLDSVSERAILAAIEEVAARRTTLVIAHRLSTITHADEIVVLDQGRVIERGRHEQLLAAGGAYAGLWRLQQSERSDPIHPPSLQPA</sequence>
<feature type="transmembrane region" description="Helical" evidence="8">
    <location>
        <begin position="300"/>
        <end position="321"/>
    </location>
</feature>
<keyword evidence="5 11" id="KW-0067">ATP-binding</keyword>
<evidence type="ECO:0000256" key="2">
    <source>
        <dbReference type="ARBA" id="ARBA00022448"/>
    </source>
</evidence>
<dbReference type="Gene3D" id="1.20.1560.10">
    <property type="entry name" value="ABC transporter type 1, transmembrane domain"/>
    <property type="match status" value="1"/>
</dbReference>
<dbReference type="Proteomes" id="UP000199758">
    <property type="component" value="Unassembled WGS sequence"/>
</dbReference>
<evidence type="ECO:0000259" key="10">
    <source>
        <dbReference type="PROSITE" id="PS50929"/>
    </source>
</evidence>
<evidence type="ECO:0000256" key="4">
    <source>
        <dbReference type="ARBA" id="ARBA00022741"/>
    </source>
</evidence>
<dbReference type="PANTHER" id="PTHR24221:SF632">
    <property type="entry name" value="ATP-DEPENDENT LIPID A-CORE FLIPPASE"/>
    <property type="match status" value="1"/>
</dbReference>
<dbReference type="PROSITE" id="PS50893">
    <property type="entry name" value="ABC_TRANSPORTER_2"/>
    <property type="match status" value="1"/>
</dbReference>
<name>A0A1M5MS95_9GAMM</name>
<dbReference type="InterPro" id="IPR003593">
    <property type="entry name" value="AAA+_ATPase"/>
</dbReference>
<keyword evidence="2" id="KW-0813">Transport</keyword>
<evidence type="ECO:0000313" key="12">
    <source>
        <dbReference type="Proteomes" id="UP000199758"/>
    </source>
</evidence>
<dbReference type="CDD" id="cd18582">
    <property type="entry name" value="ABC_6TM_ATM1_ABCB7"/>
    <property type="match status" value="1"/>
</dbReference>
<dbReference type="SMART" id="SM00382">
    <property type="entry name" value="AAA"/>
    <property type="match status" value="1"/>
</dbReference>
<dbReference type="EMBL" id="FQWZ01000003">
    <property type="protein sequence ID" value="SHG80168.1"/>
    <property type="molecule type" value="Genomic_DNA"/>
</dbReference>
<keyword evidence="12" id="KW-1185">Reference proteome</keyword>
<dbReference type="SUPFAM" id="SSF90123">
    <property type="entry name" value="ABC transporter transmembrane region"/>
    <property type="match status" value="1"/>
</dbReference>
<gene>
    <name evidence="11" type="ORF">SAMN04488068_1431</name>
</gene>
<protein>
    <submittedName>
        <fullName evidence="11">ATP-binding cassette, subfamily B</fullName>
    </submittedName>
</protein>
<dbReference type="STRING" id="490188.SAMN04488068_1431"/>
<dbReference type="GO" id="GO:0016887">
    <property type="term" value="F:ATP hydrolysis activity"/>
    <property type="evidence" value="ECO:0007669"/>
    <property type="project" value="InterPro"/>
</dbReference>
<reference evidence="11 12" key="1">
    <citation type="submission" date="2016-11" db="EMBL/GenBank/DDBJ databases">
        <authorList>
            <person name="Jaros S."/>
            <person name="Januszkiewicz K."/>
            <person name="Wedrychowicz H."/>
        </authorList>
    </citation>
    <scope>NUCLEOTIDE SEQUENCE [LARGE SCALE GENOMIC DNA]</scope>
    <source>
        <strain evidence="11 12">CGMCC 1.7049</strain>
    </source>
</reference>
<dbReference type="InterPro" id="IPR017871">
    <property type="entry name" value="ABC_transporter-like_CS"/>
</dbReference>
<evidence type="ECO:0000256" key="6">
    <source>
        <dbReference type="ARBA" id="ARBA00022989"/>
    </source>
</evidence>
<evidence type="ECO:0000256" key="5">
    <source>
        <dbReference type="ARBA" id="ARBA00022840"/>
    </source>
</evidence>
<dbReference type="PANTHER" id="PTHR24221">
    <property type="entry name" value="ATP-BINDING CASSETTE SUB-FAMILY B"/>
    <property type="match status" value="1"/>
</dbReference>